<organism evidence="1">
    <name type="scientific">uncultured Caudovirales phage</name>
    <dbReference type="NCBI Taxonomy" id="2100421"/>
    <lineage>
        <taxon>Viruses</taxon>
        <taxon>Duplodnaviria</taxon>
        <taxon>Heunggongvirae</taxon>
        <taxon>Uroviricota</taxon>
        <taxon>Caudoviricetes</taxon>
        <taxon>Peduoviridae</taxon>
        <taxon>Maltschvirus</taxon>
        <taxon>Maltschvirus maltsch</taxon>
    </lineage>
</organism>
<accession>A0A6J5P6L8</accession>
<protein>
    <submittedName>
        <fullName evidence="1">Uncharacterized protein</fullName>
    </submittedName>
</protein>
<dbReference type="EMBL" id="LR796746">
    <property type="protein sequence ID" value="CAB4163144.1"/>
    <property type="molecule type" value="Genomic_DNA"/>
</dbReference>
<name>A0A6J5P6L8_9CAUD</name>
<sequence length="75" mass="8493">METLNGMAVYIREPAPKMTLSEKVPVTDEFRASVNAWMLDFFGHEQDYIYCLPNANAVYMSSKSLAVLKRVAKCT</sequence>
<reference evidence="1" key="1">
    <citation type="submission" date="2020-04" db="EMBL/GenBank/DDBJ databases">
        <authorList>
            <person name="Chiriac C."/>
            <person name="Salcher M."/>
            <person name="Ghai R."/>
            <person name="Kavagutti S V."/>
        </authorList>
    </citation>
    <scope>NUCLEOTIDE SEQUENCE</scope>
</reference>
<evidence type="ECO:0000313" key="1">
    <source>
        <dbReference type="EMBL" id="CAB4163144.1"/>
    </source>
</evidence>
<proteinExistence type="predicted"/>
<gene>
    <name evidence="1" type="ORF">UFOVP814_5</name>
</gene>